<accession>A0ACC3CZ53</accession>
<dbReference type="Proteomes" id="UP001186974">
    <property type="component" value="Unassembled WGS sequence"/>
</dbReference>
<protein>
    <submittedName>
        <fullName evidence="1">Uncharacterized protein</fullName>
    </submittedName>
</protein>
<feature type="non-terminal residue" evidence="1">
    <location>
        <position position="60"/>
    </location>
</feature>
<gene>
    <name evidence="1" type="ORF">LTS18_010767</name>
</gene>
<sequence length="60" mass="6920">MTSQTEHSIYEQMEQDFKLQQQRHTTAQGLKGDKPSTLASEEALIAQLEVKRALITQFER</sequence>
<evidence type="ECO:0000313" key="1">
    <source>
        <dbReference type="EMBL" id="KAK3059481.1"/>
    </source>
</evidence>
<organism evidence="1 2">
    <name type="scientific">Coniosporium uncinatum</name>
    <dbReference type="NCBI Taxonomy" id="93489"/>
    <lineage>
        <taxon>Eukaryota</taxon>
        <taxon>Fungi</taxon>
        <taxon>Dikarya</taxon>
        <taxon>Ascomycota</taxon>
        <taxon>Pezizomycotina</taxon>
        <taxon>Dothideomycetes</taxon>
        <taxon>Dothideomycetes incertae sedis</taxon>
        <taxon>Coniosporium</taxon>
    </lineage>
</organism>
<reference evidence="1" key="1">
    <citation type="submission" date="2024-09" db="EMBL/GenBank/DDBJ databases">
        <title>Black Yeasts Isolated from many extreme environments.</title>
        <authorList>
            <person name="Coleine C."/>
            <person name="Stajich J.E."/>
            <person name="Selbmann L."/>
        </authorList>
    </citation>
    <scope>NUCLEOTIDE SEQUENCE</scope>
    <source>
        <strain evidence="1">CCFEE 5737</strain>
    </source>
</reference>
<dbReference type="EMBL" id="JAWDJW010009369">
    <property type="protein sequence ID" value="KAK3059481.1"/>
    <property type="molecule type" value="Genomic_DNA"/>
</dbReference>
<evidence type="ECO:0000313" key="2">
    <source>
        <dbReference type="Proteomes" id="UP001186974"/>
    </source>
</evidence>
<keyword evidence="2" id="KW-1185">Reference proteome</keyword>
<proteinExistence type="predicted"/>
<name>A0ACC3CZ53_9PEZI</name>
<comment type="caution">
    <text evidence="1">The sequence shown here is derived from an EMBL/GenBank/DDBJ whole genome shotgun (WGS) entry which is preliminary data.</text>
</comment>